<dbReference type="AGR" id="RGD:150342460"/>
<evidence type="ECO:0000256" key="9">
    <source>
        <dbReference type="ARBA" id="ARBA00023136"/>
    </source>
</evidence>
<keyword evidence="6" id="KW-0999">Mitochondrion inner membrane</keyword>
<dbReference type="Proteomes" id="UP000002494">
    <property type="component" value="Chromosome 19"/>
</dbReference>
<dbReference type="GO" id="GO:0034551">
    <property type="term" value="P:mitochondrial respiratory chain complex III assembly"/>
    <property type="evidence" value="ECO:0000318"/>
    <property type="project" value="GO_Central"/>
</dbReference>
<accession>A0A8I6AUS4</accession>
<dbReference type="GlyGen" id="A0A8I6AUS4">
    <property type="glycosylation" value="1 site"/>
</dbReference>
<comment type="subcellular location">
    <subcellularLocation>
        <location evidence="2">Mitochondrion inner membrane</location>
        <topology evidence="2">Single-pass membrane protein</topology>
    </subcellularLocation>
</comment>
<dbReference type="AlphaFoldDB" id="A0A8I6AUS4"/>
<reference evidence="11" key="3">
    <citation type="submission" date="2025-09" db="UniProtKB">
        <authorList>
            <consortium name="Ensembl"/>
        </authorList>
    </citation>
    <scope>IDENTIFICATION</scope>
    <source>
        <strain evidence="11">Brown Norway</strain>
    </source>
</reference>
<dbReference type="GO" id="GO:0006754">
    <property type="term" value="P:ATP biosynthetic process"/>
    <property type="evidence" value="ECO:0007669"/>
    <property type="project" value="UniProtKB-KW"/>
</dbReference>
<dbReference type="Pfam" id="PF15141">
    <property type="entry name" value="UQCC3"/>
    <property type="match status" value="1"/>
</dbReference>
<evidence type="ECO:0000256" key="3">
    <source>
        <dbReference type="ARBA" id="ARBA00006970"/>
    </source>
</evidence>
<dbReference type="PANTHER" id="PTHR36465">
    <property type="entry name" value="UBIQUINOL-CYTOCHROME-C REDUCTASE COMPLEX ASSEMBLY FACTOR 3"/>
    <property type="match status" value="1"/>
</dbReference>
<evidence type="ECO:0000313" key="11">
    <source>
        <dbReference type="Ensembl" id="ENSRNOP00000097295.1"/>
    </source>
</evidence>
<keyword evidence="8" id="KW-0496">Mitochondrion</keyword>
<reference evidence="11" key="1">
    <citation type="submission" date="2024-01" db="EMBL/GenBank/DDBJ databases">
        <title>GRCr8: a new rat reference genome assembly contstructed from accurate long reads and long range scaffolding.</title>
        <authorList>
            <person name="Doris P.A."/>
            <person name="Kalbfleisch T."/>
            <person name="Li K."/>
            <person name="Howe K."/>
            <person name="Wood J."/>
        </authorList>
    </citation>
    <scope>NUCLEOTIDE SEQUENCE [LARGE SCALE GENOMIC DNA]</scope>
    <source>
        <strain evidence="11">Brown Norway</strain>
    </source>
</reference>
<evidence type="ECO:0000256" key="4">
    <source>
        <dbReference type="ARBA" id="ARBA00016475"/>
    </source>
</evidence>
<comment type="function">
    <text evidence="1">Required for the assembly of the ubiquinol-cytochrome c reductase complex (mitochondrial respiratory chain complex III or cytochrome b-c1 complex), mediating cytochrome b recruitment and probably stabilization within the complex. Thereby, plays an important role in ATP production by mitochondria. Cardiolipin-binding protein, it may also control the cardiolipin composition of mitochondria membranes and their morphology.</text>
</comment>
<dbReference type="PANTHER" id="PTHR36465:SF1">
    <property type="entry name" value="UBIQUINOL-CYTOCHROME-C REDUCTASE COMPLEX ASSEMBLY FACTOR 3"/>
    <property type="match status" value="1"/>
</dbReference>
<dbReference type="Ensembl" id="ENSRNOT00000103942.2">
    <property type="protein sequence ID" value="ENSRNOP00000097295.1"/>
    <property type="gene ID" value="ENSRNOG00000062467.2"/>
</dbReference>
<keyword evidence="12" id="KW-1185">Reference proteome</keyword>
<evidence type="ECO:0000256" key="1">
    <source>
        <dbReference type="ARBA" id="ARBA00002879"/>
    </source>
</evidence>
<evidence type="ECO:0000313" key="13">
    <source>
        <dbReference type="RGD" id="150342460"/>
    </source>
</evidence>
<dbReference type="GO" id="GO:0005743">
    <property type="term" value="C:mitochondrial inner membrane"/>
    <property type="evidence" value="ECO:0000318"/>
    <property type="project" value="GO_Central"/>
</dbReference>
<keyword evidence="5" id="KW-0812">Transmembrane</keyword>
<dbReference type="RGD" id="150342460">
    <property type="gene designation" value="ENSRNOG00000062467"/>
</dbReference>
<gene>
    <name evidence="13" type="primary">ENSRNOG00000062467</name>
</gene>
<keyword evidence="9" id="KW-0472">Membrane</keyword>
<keyword evidence="7" id="KW-1133">Transmembrane helix</keyword>
<evidence type="ECO:0000313" key="12">
    <source>
        <dbReference type="Proteomes" id="UP000002494"/>
    </source>
</evidence>
<name>A0A8I6AUS4_RAT</name>
<sequence length="110" mass="11752">MQTAAGKTLAVVAVLGAGAGVGSILFALVTPGELQKQSMLQEMPERDSRRRNEAVRTKELVIATLKDAAATKGNVAWRRTGQLEGQGRMCGTKGTNKCSLPIKWISQLDI</sequence>
<evidence type="ECO:0000256" key="5">
    <source>
        <dbReference type="ARBA" id="ARBA00022692"/>
    </source>
</evidence>
<reference evidence="11" key="2">
    <citation type="submission" date="2025-08" db="UniProtKB">
        <authorList>
            <consortium name="Ensembl"/>
        </authorList>
    </citation>
    <scope>IDENTIFICATION</scope>
    <source>
        <strain evidence="11">Brown Norway</strain>
    </source>
</reference>
<proteinExistence type="inferred from homology"/>
<evidence type="ECO:0000256" key="2">
    <source>
        <dbReference type="ARBA" id="ARBA00004434"/>
    </source>
</evidence>
<organism evidence="11 12">
    <name type="scientific">Rattus norvegicus</name>
    <name type="common">Rat</name>
    <dbReference type="NCBI Taxonomy" id="10116"/>
    <lineage>
        <taxon>Eukaryota</taxon>
        <taxon>Metazoa</taxon>
        <taxon>Chordata</taxon>
        <taxon>Craniata</taxon>
        <taxon>Vertebrata</taxon>
        <taxon>Euteleostomi</taxon>
        <taxon>Mammalia</taxon>
        <taxon>Eutheria</taxon>
        <taxon>Euarchontoglires</taxon>
        <taxon>Glires</taxon>
        <taxon>Rodentia</taxon>
        <taxon>Myomorpha</taxon>
        <taxon>Muroidea</taxon>
        <taxon>Muridae</taxon>
        <taxon>Murinae</taxon>
        <taxon>Rattus</taxon>
    </lineage>
</organism>
<dbReference type="GeneTree" id="ENSGT00390000001930"/>
<comment type="similarity">
    <text evidence="3">Belongs to the UQCC3 family.</text>
</comment>
<keyword evidence="10" id="KW-0066">ATP synthesis</keyword>
<evidence type="ECO:0000256" key="7">
    <source>
        <dbReference type="ARBA" id="ARBA00022989"/>
    </source>
</evidence>
<dbReference type="InterPro" id="IPR027896">
    <property type="entry name" value="UQCC3"/>
</dbReference>
<protein>
    <recommendedName>
        <fullName evidence="4">Ubiquinol-cytochrome-c reductase complex assembly factor 3</fullName>
    </recommendedName>
</protein>
<evidence type="ECO:0000256" key="8">
    <source>
        <dbReference type="ARBA" id="ARBA00023128"/>
    </source>
</evidence>
<evidence type="ECO:0000256" key="6">
    <source>
        <dbReference type="ARBA" id="ARBA00022792"/>
    </source>
</evidence>
<dbReference type="GO" id="GO:0006122">
    <property type="term" value="P:mitochondrial electron transport, ubiquinol to cytochrome c"/>
    <property type="evidence" value="ECO:0000318"/>
    <property type="project" value="GO_Central"/>
</dbReference>
<evidence type="ECO:0000256" key="10">
    <source>
        <dbReference type="ARBA" id="ARBA00023310"/>
    </source>
</evidence>